<protein>
    <submittedName>
        <fullName evidence="1">Minor tail protein</fullName>
    </submittedName>
</protein>
<evidence type="ECO:0000313" key="2">
    <source>
        <dbReference type="Proteomes" id="UP000229090"/>
    </source>
</evidence>
<proteinExistence type="predicted"/>
<sequence>MLPINIHPPDPDNPKGMAFIMAAGFVDPRPGFNGQRQPMALIQSWEATSELWWDLGLRWHPELATKWLKGGGNFGVAEVTDEPQDYTPSVEKAAEEVLEYLAKENPQQAELLKRIRSAGTPEERAEVAKTIEKDVQALLSLMKYVTGEDK</sequence>
<organism evidence="1 2">
    <name type="scientific">Mycobacterium phage Kumao</name>
    <dbReference type="NCBI Taxonomy" id="2041344"/>
    <lineage>
        <taxon>Viruses</taxon>
        <taxon>Duplodnaviria</taxon>
        <taxon>Heunggongvirae</taxon>
        <taxon>Uroviricota</taxon>
        <taxon>Caudoviricetes</taxon>
        <taxon>Vilmaviridae</taxon>
        <taxon>Kumaovirus</taxon>
        <taxon>Kumaovirus kumao</taxon>
    </lineage>
</organism>
<name>A0A2D1GPM4_9CAUD</name>
<gene>
    <name evidence="1" type="primary">29</name>
    <name evidence="1" type="ORF">SEA_KUMAO_29</name>
</gene>
<dbReference type="RefSeq" id="YP_010013519.1">
    <property type="nucleotide sequence ID" value="NC_053512.1"/>
</dbReference>
<accession>A0A2D1GPM4</accession>
<dbReference type="EMBL" id="MG009575">
    <property type="protein sequence ID" value="ATN93992.1"/>
    <property type="molecule type" value="Genomic_DNA"/>
</dbReference>
<evidence type="ECO:0000313" key="1">
    <source>
        <dbReference type="EMBL" id="ATN93992.1"/>
    </source>
</evidence>
<dbReference type="GeneID" id="63210132"/>
<dbReference type="KEGG" id="vg:63210132"/>
<keyword evidence="2" id="KW-1185">Reference proteome</keyword>
<reference evidence="2" key="1">
    <citation type="submission" date="2017-09" db="EMBL/GenBank/DDBJ databases">
        <authorList>
            <person name="Ehlers B."/>
            <person name="Leendertz F.H."/>
        </authorList>
    </citation>
    <scope>NUCLEOTIDE SEQUENCE [LARGE SCALE GENOMIC DNA]</scope>
</reference>
<dbReference type="Proteomes" id="UP000229090">
    <property type="component" value="Segment"/>
</dbReference>